<sequence>STRKLYEKKLADAMAKKPKPSPDKTYYREEQEEITYVTYRPPVQHENFGDV</sequence>
<feature type="non-terminal residue" evidence="1">
    <location>
        <position position="51"/>
    </location>
</feature>
<keyword evidence="2" id="KW-1185">Reference proteome</keyword>
<protein>
    <submittedName>
        <fullName evidence="1">Uncharacterized protein</fullName>
    </submittedName>
</protein>
<accession>A0AAE0QFD7</accession>
<comment type="caution">
    <text evidence="1">The sequence shown here is derived from an EMBL/GenBank/DDBJ whole genome shotgun (WGS) entry which is preliminary data.</text>
</comment>
<dbReference type="AlphaFoldDB" id="A0AAE0QFD7"/>
<evidence type="ECO:0000313" key="2">
    <source>
        <dbReference type="Proteomes" id="UP001274896"/>
    </source>
</evidence>
<dbReference type="Proteomes" id="UP001274896">
    <property type="component" value="Unassembled WGS sequence"/>
</dbReference>
<name>A0AAE0QFD7_9TELE</name>
<gene>
    <name evidence="1" type="ORF">QTP70_016345</name>
</gene>
<evidence type="ECO:0000313" key="1">
    <source>
        <dbReference type="EMBL" id="KAK3519076.1"/>
    </source>
</evidence>
<reference evidence="1" key="1">
    <citation type="submission" date="2023-06" db="EMBL/GenBank/DDBJ databases">
        <title>Male Hemibagrus guttatus genome.</title>
        <authorList>
            <person name="Bian C."/>
        </authorList>
    </citation>
    <scope>NUCLEOTIDE SEQUENCE</scope>
    <source>
        <strain evidence="1">Male_cb2023</strain>
        <tissue evidence="1">Muscle</tissue>
    </source>
</reference>
<dbReference type="EMBL" id="JAUCMX010000017">
    <property type="protein sequence ID" value="KAK3519076.1"/>
    <property type="molecule type" value="Genomic_DNA"/>
</dbReference>
<proteinExistence type="predicted"/>
<organism evidence="1 2">
    <name type="scientific">Hemibagrus guttatus</name>
    <dbReference type="NCBI Taxonomy" id="175788"/>
    <lineage>
        <taxon>Eukaryota</taxon>
        <taxon>Metazoa</taxon>
        <taxon>Chordata</taxon>
        <taxon>Craniata</taxon>
        <taxon>Vertebrata</taxon>
        <taxon>Euteleostomi</taxon>
        <taxon>Actinopterygii</taxon>
        <taxon>Neopterygii</taxon>
        <taxon>Teleostei</taxon>
        <taxon>Ostariophysi</taxon>
        <taxon>Siluriformes</taxon>
        <taxon>Bagridae</taxon>
        <taxon>Hemibagrus</taxon>
    </lineage>
</organism>